<dbReference type="KEGG" id="ffu:CLAFUR5_12412"/>
<feature type="repeat" description="WD" evidence="3">
    <location>
        <begin position="27"/>
        <end position="66"/>
    </location>
</feature>
<dbReference type="EMBL" id="CP090172">
    <property type="protein sequence ID" value="UJO22539.1"/>
    <property type="molecule type" value="Genomic_DNA"/>
</dbReference>
<reference evidence="4" key="1">
    <citation type="submission" date="2021-12" db="EMBL/GenBank/DDBJ databases">
        <authorList>
            <person name="Zaccaron A."/>
            <person name="Stergiopoulos I."/>
        </authorList>
    </citation>
    <scope>NUCLEOTIDE SEQUENCE</scope>
    <source>
        <strain evidence="4">Race5_Kim</strain>
    </source>
</reference>
<dbReference type="SMART" id="SM00320">
    <property type="entry name" value="WD40"/>
    <property type="match status" value="5"/>
</dbReference>
<dbReference type="PRINTS" id="PR00320">
    <property type="entry name" value="GPROTEINBRPT"/>
</dbReference>
<dbReference type="OrthoDB" id="19711at2759"/>
<dbReference type="Pfam" id="PF00400">
    <property type="entry name" value="WD40"/>
    <property type="match status" value="5"/>
</dbReference>
<feature type="repeat" description="WD" evidence="3">
    <location>
        <begin position="95"/>
        <end position="125"/>
    </location>
</feature>
<dbReference type="PROSITE" id="PS50294">
    <property type="entry name" value="WD_REPEATS_REGION"/>
    <property type="match status" value="2"/>
</dbReference>
<organism evidence="4 5">
    <name type="scientific">Passalora fulva</name>
    <name type="common">Tomato leaf mold</name>
    <name type="synonym">Cladosporium fulvum</name>
    <dbReference type="NCBI Taxonomy" id="5499"/>
    <lineage>
        <taxon>Eukaryota</taxon>
        <taxon>Fungi</taxon>
        <taxon>Dikarya</taxon>
        <taxon>Ascomycota</taxon>
        <taxon>Pezizomycotina</taxon>
        <taxon>Dothideomycetes</taxon>
        <taxon>Dothideomycetidae</taxon>
        <taxon>Mycosphaerellales</taxon>
        <taxon>Mycosphaerellaceae</taxon>
        <taxon>Fulvia</taxon>
    </lineage>
</organism>
<dbReference type="AlphaFoldDB" id="A0A9Q8UU32"/>
<dbReference type="PANTHER" id="PTHR22847:SF723">
    <property type="entry name" value="E3 UBIQUITIN LIGASE COMPLEX SCF SUBUNIT SCONB-RELATED"/>
    <property type="match status" value="1"/>
</dbReference>
<dbReference type="InterPro" id="IPR001680">
    <property type="entry name" value="WD40_rpt"/>
</dbReference>
<dbReference type="InterPro" id="IPR015943">
    <property type="entry name" value="WD40/YVTN_repeat-like_dom_sf"/>
</dbReference>
<evidence type="ECO:0000313" key="5">
    <source>
        <dbReference type="Proteomes" id="UP000756132"/>
    </source>
</evidence>
<dbReference type="CDD" id="cd00200">
    <property type="entry name" value="WD40"/>
    <property type="match status" value="1"/>
</dbReference>
<keyword evidence="1 3" id="KW-0853">WD repeat</keyword>
<name>A0A9Q8UU32_PASFU</name>
<protein>
    <submittedName>
        <fullName evidence="4">F-box/WD repeat-containing protein lin-23</fullName>
    </submittedName>
</protein>
<evidence type="ECO:0000256" key="1">
    <source>
        <dbReference type="ARBA" id="ARBA00022574"/>
    </source>
</evidence>
<evidence type="ECO:0000313" key="4">
    <source>
        <dbReference type="EMBL" id="UJO22539.1"/>
    </source>
</evidence>
<keyword evidence="2" id="KW-0677">Repeat</keyword>
<reference evidence="4" key="2">
    <citation type="journal article" date="2022" name="Microb. Genom.">
        <title>A chromosome-scale genome assembly of the tomato pathogen Cladosporium fulvum reveals a compartmentalized genome architecture and the presence of a dispensable chromosome.</title>
        <authorList>
            <person name="Zaccaron A.Z."/>
            <person name="Chen L.H."/>
            <person name="Samaras A."/>
            <person name="Stergiopoulos I."/>
        </authorList>
    </citation>
    <scope>NUCLEOTIDE SEQUENCE</scope>
    <source>
        <strain evidence="4">Race5_Kim</strain>
    </source>
</reference>
<dbReference type="GeneID" id="71992290"/>
<evidence type="ECO:0000256" key="3">
    <source>
        <dbReference type="PROSITE-ProRule" id="PRU00221"/>
    </source>
</evidence>
<dbReference type="Proteomes" id="UP000756132">
    <property type="component" value="Chromosome 10"/>
</dbReference>
<dbReference type="InterPro" id="IPR019775">
    <property type="entry name" value="WD40_repeat_CS"/>
</dbReference>
<dbReference type="Gene3D" id="2.130.10.10">
    <property type="entry name" value="YVTN repeat-like/Quinoprotein amine dehydrogenase"/>
    <property type="match status" value="2"/>
</dbReference>
<proteinExistence type="predicted"/>
<dbReference type="InterPro" id="IPR020472">
    <property type="entry name" value="WD40_PAC1"/>
</dbReference>
<feature type="repeat" description="WD" evidence="3">
    <location>
        <begin position="229"/>
        <end position="263"/>
    </location>
</feature>
<accession>A0A9Q8UU32</accession>
<dbReference type="SUPFAM" id="SSF50978">
    <property type="entry name" value="WD40 repeat-like"/>
    <property type="match status" value="1"/>
</dbReference>
<gene>
    <name evidence="4" type="ORF">CLAFUR5_12412</name>
</gene>
<dbReference type="PANTHER" id="PTHR22847">
    <property type="entry name" value="WD40 REPEAT PROTEIN"/>
    <property type="match status" value="1"/>
</dbReference>
<keyword evidence="5" id="KW-1185">Reference proteome</keyword>
<dbReference type="PROSITE" id="PS50082">
    <property type="entry name" value="WD_REPEATS_2"/>
    <property type="match status" value="3"/>
</dbReference>
<dbReference type="RefSeq" id="XP_047766905.1">
    <property type="nucleotide sequence ID" value="XM_047911560.1"/>
</dbReference>
<evidence type="ECO:0000256" key="2">
    <source>
        <dbReference type="ARBA" id="ARBA00022737"/>
    </source>
</evidence>
<dbReference type="PROSITE" id="PS00678">
    <property type="entry name" value="WD_REPEATS_1"/>
    <property type="match status" value="1"/>
</dbReference>
<sequence length="323" mass="35430">MSEAIDGSMGLDQDARRFAFPHPDHGVEGHQASIYAIDLKPPYLLSGSADRTIKIWDVQTQRIIRGPLIGHEGSSTDASIIIWRFSTGELVERIVKSHEETVLDLCFDDKYLVTGSKNKSVKIWSRPSTFEAELVGTLDLHGAAVNVVLTQKQTDGSRILFTGSGDHTISMWSLRHSGSELETNHVRNFTTHRTGIAAMDVFGDQLISGSSDNAVKIHDIHAGTTIASLEGHTNLIRTVQVIAGANGLSTVVSGSYDGTIRFWRRSKHETDAGSLPQQWSEVDRLEYDGANNPESTDAELAKRFGEGKRIFDLRVSSHGGHTK</sequence>
<dbReference type="InterPro" id="IPR036322">
    <property type="entry name" value="WD40_repeat_dom_sf"/>
</dbReference>